<evidence type="ECO:0000256" key="3">
    <source>
        <dbReference type="ARBA" id="ARBA00022679"/>
    </source>
</evidence>
<comment type="caution">
    <text evidence="6">The sequence shown here is derived from an EMBL/GenBank/DDBJ whole genome shotgun (WGS) entry which is preliminary data.</text>
</comment>
<feature type="transmembrane region" description="Helical" evidence="4">
    <location>
        <begin position="476"/>
        <end position="503"/>
    </location>
</feature>
<sequence length="521" mass="59025">MSRGAVMLAALLFLYCGLQEGQCARILALLNLASPSHYIFNRALLIALANKGHQVTVVTTEVEKHPVPNMKTIVMDGIYDTSIEYRDPVSLTETSAVEMTFITYDWGHYMCEKQLQSAGAQELLNYSSSEKFELIITEAGWGECFFGFIHKFGSPPVVATSGIGVPPWISLTTGNPENPSYMPNFLLPYTSRMSFSERICNFLTHIFVTFLYEYSYIPRQEALARKYFKQDLPPFMDIWRNFSIVLVNTLAGLDDPRPLLPSVVPIGGMHIKPQPDPLPQDLKTFLDEAKDGFIFFSLGTNLRSNKMALDKRQAFLEAFSELSQSVLWKFESGILPGKPPNLKIGKWLPQSDILAHPNIRMFITHCGMMSSVEAAYRGVPIVGIPFFLDQKVNAMKFVKRGLGVQLHYDKLTKESVLTAVREILNNDSYRTNMRRLSAVFRDQPQTPLDRAVYWTEYVIRHKGAPHLRSAAADLSWYQYLLLDVILVFATGALLVVLIIYLAIRTLYKIPTRKPTKRIKTN</sequence>
<feature type="signal peptide" evidence="5">
    <location>
        <begin position="1"/>
        <end position="23"/>
    </location>
</feature>
<evidence type="ECO:0000256" key="1">
    <source>
        <dbReference type="ARBA" id="ARBA00009995"/>
    </source>
</evidence>
<feature type="chain" id="PRO_5014559351" evidence="5">
    <location>
        <begin position="24"/>
        <end position="521"/>
    </location>
</feature>
<organism evidence="6 7">
    <name type="scientific">Cryptotermes secundus</name>
    <dbReference type="NCBI Taxonomy" id="105785"/>
    <lineage>
        <taxon>Eukaryota</taxon>
        <taxon>Metazoa</taxon>
        <taxon>Ecdysozoa</taxon>
        <taxon>Arthropoda</taxon>
        <taxon>Hexapoda</taxon>
        <taxon>Insecta</taxon>
        <taxon>Pterygota</taxon>
        <taxon>Neoptera</taxon>
        <taxon>Polyneoptera</taxon>
        <taxon>Dictyoptera</taxon>
        <taxon>Blattodea</taxon>
        <taxon>Blattoidea</taxon>
        <taxon>Termitoidae</taxon>
        <taxon>Kalotermitidae</taxon>
        <taxon>Cryptotermitinae</taxon>
        <taxon>Cryptotermes</taxon>
    </lineage>
</organism>
<dbReference type="EMBL" id="NEVH01020342">
    <property type="protein sequence ID" value="PNF21496.1"/>
    <property type="molecule type" value="Genomic_DNA"/>
</dbReference>
<comment type="similarity">
    <text evidence="1">Belongs to the UDP-glycosyltransferase family.</text>
</comment>
<keyword evidence="4" id="KW-0472">Membrane</keyword>
<evidence type="ECO:0000256" key="4">
    <source>
        <dbReference type="SAM" id="Phobius"/>
    </source>
</evidence>
<keyword evidence="3 6" id="KW-0808">Transferase</keyword>
<dbReference type="PANTHER" id="PTHR48043:SF159">
    <property type="entry name" value="EG:EG0003.4 PROTEIN-RELATED"/>
    <property type="match status" value="1"/>
</dbReference>
<keyword evidence="4" id="KW-0812">Transmembrane</keyword>
<dbReference type="AlphaFoldDB" id="A0A2J7PYT6"/>
<gene>
    <name evidence="6" type="primary">UGT2B19_2</name>
    <name evidence="6" type="ORF">B7P43_G13557</name>
</gene>
<evidence type="ECO:0000256" key="5">
    <source>
        <dbReference type="SAM" id="SignalP"/>
    </source>
</evidence>
<keyword evidence="4" id="KW-1133">Transmembrane helix</keyword>
<dbReference type="Proteomes" id="UP000235965">
    <property type="component" value="Unassembled WGS sequence"/>
</dbReference>
<dbReference type="Gene3D" id="3.40.50.2000">
    <property type="entry name" value="Glycogen Phosphorylase B"/>
    <property type="match status" value="1"/>
</dbReference>
<dbReference type="InterPro" id="IPR002213">
    <property type="entry name" value="UDP_glucos_trans"/>
</dbReference>
<dbReference type="Pfam" id="PF00201">
    <property type="entry name" value="UDPGT"/>
    <property type="match status" value="1"/>
</dbReference>
<keyword evidence="7" id="KW-1185">Reference proteome</keyword>
<proteinExistence type="inferred from homology"/>
<dbReference type="FunFam" id="3.40.50.2000:FF:000050">
    <property type="entry name" value="UDP-glucuronosyltransferase"/>
    <property type="match status" value="1"/>
</dbReference>
<protein>
    <submittedName>
        <fullName evidence="6">UDP-glucuronosyltransferase 2B19</fullName>
    </submittedName>
</protein>
<evidence type="ECO:0000313" key="7">
    <source>
        <dbReference type="Proteomes" id="UP000235965"/>
    </source>
</evidence>
<dbReference type="CDD" id="cd03784">
    <property type="entry name" value="GT1_Gtf-like"/>
    <property type="match status" value="1"/>
</dbReference>
<dbReference type="SUPFAM" id="SSF53756">
    <property type="entry name" value="UDP-Glycosyltransferase/glycogen phosphorylase"/>
    <property type="match status" value="1"/>
</dbReference>
<keyword evidence="5" id="KW-0732">Signal</keyword>
<evidence type="ECO:0000313" key="6">
    <source>
        <dbReference type="EMBL" id="PNF21495.1"/>
    </source>
</evidence>
<dbReference type="OrthoDB" id="5835829at2759"/>
<dbReference type="PANTHER" id="PTHR48043">
    <property type="entry name" value="EG:EG0003.4 PROTEIN-RELATED"/>
    <property type="match status" value="1"/>
</dbReference>
<dbReference type="InterPro" id="IPR050271">
    <property type="entry name" value="UDP-glycosyltransferase"/>
</dbReference>
<dbReference type="GO" id="GO:0008194">
    <property type="term" value="F:UDP-glycosyltransferase activity"/>
    <property type="evidence" value="ECO:0007669"/>
    <property type="project" value="InterPro"/>
</dbReference>
<keyword evidence="2" id="KW-0328">Glycosyltransferase</keyword>
<reference evidence="6 7" key="1">
    <citation type="submission" date="2017-12" db="EMBL/GenBank/DDBJ databases">
        <title>Hemimetabolous genomes reveal molecular basis of termite eusociality.</title>
        <authorList>
            <person name="Harrison M.C."/>
            <person name="Jongepier E."/>
            <person name="Robertson H.M."/>
            <person name="Arning N."/>
            <person name="Bitard-Feildel T."/>
            <person name="Chao H."/>
            <person name="Childers C.P."/>
            <person name="Dinh H."/>
            <person name="Doddapaneni H."/>
            <person name="Dugan S."/>
            <person name="Gowin J."/>
            <person name="Greiner C."/>
            <person name="Han Y."/>
            <person name="Hu H."/>
            <person name="Hughes D.S.T."/>
            <person name="Huylmans A.-K."/>
            <person name="Kemena C."/>
            <person name="Kremer L.P.M."/>
            <person name="Lee S.L."/>
            <person name="Lopez-Ezquerra A."/>
            <person name="Mallet L."/>
            <person name="Monroy-Kuhn J.M."/>
            <person name="Moser A."/>
            <person name="Murali S.C."/>
            <person name="Muzny D.M."/>
            <person name="Otani S."/>
            <person name="Piulachs M.-D."/>
            <person name="Poelchau M."/>
            <person name="Qu J."/>
            <person name="Schaub F."/>
            <person name="Wada-Katsumata A."/>
            <person name="Worley K.C."/>
            <person name="Xie Q."/>
            <person name="Ylla G."/>
            <person name="Poulsen M."/>
            <person name="Gibbs R.A."/>
            <person name="Schal C."/>
            <person name="Richards S."/>
            <person name="Belles X."/>
            <person name="Korb J."/>
            <person name="Bornberg-Bauer E."/>
        </authorList>
    </citation>
    <scope>NUCLEOTIDE SEQUENCE [LARGE SCALE GENOMIC DNA]</scope>
    <source>
        <tissue evidence="6">Whole body</tissue>
    </source>
</reference>
<accession>A0A2J7PYT6</accession>
<name>A0A2J7PYT6_9NEOP</name>
<dbReference type="EMBL" id="NEVH01020342">
    <property type="protein sequence ID" value="PNF21495.1"/>
    <property type="molecule type" value="Genomic_DNA"/>
</dbReference>
<evidence type="ECO:0000256" key="2">
    <source>
        <dbReference type="ARBA" id="ARBA00022676"/>
    </source>
</evidence>